<reference evidence="2" key="1">
    <citation type="submission" date="2020-08" db="EMBL/GenBank/DDBJ databases">
        <title>Multicomponent nature underlies the extraordinary mechanical properties of spider dragline silk.</title>
        <authorList>
            <person name="Kono N."/>
            <person name="Nakamura H."/>
            <person name="Mori M."/>
            <person name="Yoshida Y."/>
            <person name="Ohtoshi R."/>
            <person name="Malay A.D."/>
            <person name="Moran D.A.P."/>
            <person name="Tomita M."/>
            <person name="Numata K."/>
            <person name="Arakawa K."/>
        </authorList>
    </citation>
    <scope>NUCLEOTIDE SEQUENCE</scope>
</reference>
<dbReference type="EMBL" id="BMAV01027031">
    <property type="protein sequence ID" value="GFS55418.1"/>
    <property type="molecule type" value="Genomic_DNA"/>
</dbReference>
<evidence type="ECO:0000313" key="2">
    <source>
        <dbReference type="EMBL" id="GFS55418.1"/>
    </source>
</evidence>
<dbReference type="GO" id="GO:0016020">
    <property type="term" value="C:membrane"/>
    <property type="evidence" value="ECO:0007669"/>
    <property type="project" value="InterPro"/>
</dbReference>
<dbReference type="GO" id="GO:0008527">
    <property type="term" value="F:taste receptor activity"/>
    <property type="evidence" value="ECO:0007669"/>
    <property type="project" value="InterPro"/>
</dbReference>
<feature type="transmembrane region" description="Helical" evidence="1">
    <location>
        <begin position="65"/>
        <end position="89"/>
    </location>
</feature>
<keyword evidence="1" id="KW-0472">Membrane</keyword>
<dbReference type="OrthoDB" id="6422868at2759"/>
<dbReference type="AlphaFoldDB" id="A0A8X6MGY0"/>
<keyword evidence="3" id="KW-1185">Reference proteome</keyword>
<keyword evidence="1" id="KW-0812">Transmembrane</keyword>
<dbReference type="Pfam" id="PF06151">
    <property type="entry name" value="Trehalose_recp"/>
    <property type="match status" value="1"/>
</dbReference>
<protein>
    <recommendedName>
        <fullName evidence="4">Gustatory receptor</fullName>
    </recommendedName>
</protein>
<dbReference type="Proteomes" id="UP000886998">
    <property type="component" value="Unassembled WGS sequence"/>
</dbReference>
<dbReference type="InterPro" id="IPR009318">
    <property type="entry name" value="Gustatory_rcpt"/>
</dbReference>
<organism evidence="2 3">
    <name type="scientific">Trichonephila inaurata madagascariensis</name>
    <dbReference type="NCBI Taxonomy" id="2747483"/>
    <lineage>
        <taxon>Eukaryota</taxon>
        <taxon>Metazoa</taxon>
        <taxon>Ecdysozoa</taxon>
        <taxon>Arthropoda</taxon>
        <taxon>Chelicerata</taxon>
        <taxon>Arachnida</taxon>
        <taxon>Araneae</taxon>
        <taxon>Araneomorphae</taxon>
        <taxon>Entelegynae</taxon>
        <taxon>Araneoidea</taxon>
        <taxon>Nephilidae</taxon>
        <taxon>Trichonephila</taxon>
        <taxon>Trichonephila inaurata</taxon>
    </lineage>
</organism>
<feature type="transmembrane region" description="Helical" evidence="1">
    <location>
        <begin position="7"/>
        <end position="27"/>
    </location>
</feature>
<sequence length="269" mass="30987">MSCRMPTMVITISASISVLVPFMNWLITLIDHEDICLELIQYYTFRMVQYSSCAELHPIIMMYNFFHLGSLTAFLALYLVLCYVSRIVLRKHSFLRPRRMMASEVNFHKNRIELYFNRYRNITKVLRLIEQELSLPIFLSQINDLIGIHACLVRFASFDPKYELRHRESAIFMAVRAVLSFLCASVVAASVHEADAVAKEVNEELWQNVLASGMMVKNEKAISMLVGINTPFAFTAWGCFRFTKSYILSATGCLLTYSLLISQIYLSLK</sequence>
<evidence type="ECO:0000313" key="3">
    <source>
        <dbReference type="Proteomes" id="UP000886998"/>
    </source>
</evidence>
<evidence type="ECO:0008006" key="4">
    <source>
        <dbReference type="Google" id="ProtNLM"/>
    </source>
</evidence>
<feature type="transmembrane region" description="Helical" evidence="1">
    <location>
        <begin position="247"/>
        <end position="266"/>
    </location>
</feature>
<name>A0A8X6MGY0_9ARAC</name>
<accession>A0A8X6MGY0</accession>
<evidence type="ECO:0000256" key="1">
    <source>
        <dbReference type="SAM" id="Phobius"/>
    </source>
</evidence>
<comment type="caution">
    <text evidence="2">The sequence shown here is derived from an EMBL/GenBank/DDBJ whole genome shotgun (WGS) entry which is preliminary data.</text>
</comment>
<feature type="transmembrane region" description="Helical" evidence="1">
    <location>
        <begin position="170"/>
        <end position="191"/>
    </location>
</feature>
<keyword evidence="1" id="KW-1133">Transmembrane helix</keyword>
<gene>
    <name evidence="2" type="primary">AVEN_126530_1</name>
    <name evidence="2" type="ORF">TNIN_197861</name>
</gene>
<feature type="transmembrane region" description="Helical" evidence="1">
    <location>
        <begin position="221"/>
        <end position="240"/>
    </location>
</feature>
<proteinExistence type="predicted"/>